<sequence length="127" mass="13348">MNQAGEAHTWNVTAGTIDAIKVPDGLGRLWIMLIQEAASVLLGKDAGEAPGGVFKRLHVGDVDDKQIAGLSALDFKRPSQIMDLGEIDIANVVGAVIVANLTTRPVQAFDLNSLAGLNRANAGNYRG</sequence>
<gene>
    <name evidence="1" type="ORF">NLG97_g11165</name>
</gene>
<proteinExistence type="predicted"/>
<evidence type="ECO:0000313" key="2">
    <source>
        <dbReference type="Proteomes" id="UP001148737"/>
    </source>
</evidence>
<comment type="caution">
    <text evidence="1">The sequence shown here is derived from an EMBL/GenBank/DDBJ whole genome shotgun (WGS) entry which is preliminary data.</text>
</comment>
<dbReference type="Proteomes" id="UP001148737">
    <property type="component" value="Unassembled WGS sequence"/>
</dbReference>
<accession>A0ACC1QB63</accession>
<name>A0ACC1QB63_9HYPO</name>
<dbReference type="EMBL" id="JANAKD010003322">
    <property type="protein sequence ID" value="KAJ3472235.1"/>
    <property type="molecule type" value="Genomic_DNA"/>
</dbReference>
<organism evidence="1 2">
    <name type="scientific">Lecanicillium saksenae</name>
    <dbReference type="NCBI Taxonomy" id="468837"/>
    <lineage>
        <taxon>Eukaryota</taxon>
        <taxon>Fungi</taxon>
        <taxon>Dikarya</taxon>
        <taxon>Ascomycota</taxon>
        <taxon>Pezizomycotina</taxon>
        <taxon>Sordariomycetes</taxon>
        <taxon>Hypocreomycetidae</taxon>
        <taxon>Hypocreales</taxon>
        <taxon>Cordycipitaceae</taxon>
        <taxon>Lecanicillium</taxon>
    </lineage>
</organism>
<reference evidence="1" key="1">
    <citation type="submission" date="2022-07" db="EMBL/GenBank/DDBJ databases">
        <title>Genome Sequence of Lecanicillium saksenae.</title>
        <authorList>
            <person name="Buettner E."/>
        </authorList>
    </citation>
    <scope>NUCLEOTIDE SEQUENCE</scope>
    <source>
        <strain evidence="1">VT-O1</strain>
    </source>
</reference>
<keyword evidence="2" id="KW-1185">Reference proteome</keyword>
<evidence type="ECO:0000313" key="1">
    <source>
        <dbReference type="EMBL" id="KAJ3472235.1"/>
    </source>
</evidence>
<protein>
    <submittedName>
        <fullName evidence="1">Uncharacterized protein</fullName>
    </submittedName>
</protein>